<dbReference type="InterPro" id="IPR013320">
    <property type="entry name" value="ConA-like_dom_sf"/>
</dbReference>
<proteinExistence type="predicted"/>
<protein>
    <recommendedName>
        <fullName evidence="4">PEP-CTERM sorting domain-containing protein</fullName>
    </recommendedName>
</protein>
<dbReference type="EMBL" id="JACHVA010000126">
    <property type="protein sequence ID" value="MBC2603404.1"/>
    <property type="molecule type" value="Genomic_DNA"/>
</dbReference>
<gene>
    <name evidence="2" type="ORF">H5P30_16595</name>
</gene>
<feature type="signal peptide" evidence="1">
    <location>
        <begin position="1"/>
        <end position="15"/>
    </location>
</feature>
<organism evidence="2 3">
    <name type="scientific">Puniceicoccus vermicola</name>
    <dbReference type="NCBI Taxonomy" id="388746"/>
    <lineage>
        <taxon>Bacteria</taxon>
        <taxon>Pseudomonadati</taxon>
        <taxon>Verrucomicrobiota</taxon>
        <taxon>Opitutia</taxon>
        <taxon>Puniceicoccales</taxon>
        <taxon>Puniceicoccaceae</taxon>
        <taxon>Puniceicoccus</taxon>
    </lineage>
</organism>
<dbReference type="Gene3D" id="2.60.120.200">
    <property type="match status" value="1"/>
</dbReference>
<keyword evidence="1" id="KW-0732">Signal</keyword>
<sequence>MILTLALVSSASVCAQTPLAWWGFEGNTTGTNGYDLTPVGTSASAFDPPASMSYETASGINAENSGSQTIGFDGSSVLKTNDPALRLGGSQTFWLRVNLETMPANIALMTRSRALNGSRGISLQLVNGKAAAYVSSDGDSYEVALTDNSYTLQTGTWYDISLVYDASNSVALSIYSPETGNLISAAETTSDVPASISTTNNIGSGYFQVGAINNGSAGSTWAVPDGTQIESAGVWDSALSGTDIARLSSIPEPASFGLLIGVLGAAWCVRRR</sequence>
<dbReference type="Proteomes" id="UP000525652">
    <property type="component" value="Unassembled WGS sequence"/>
</dbReference>
<dbReference type="SUPFAM" id="SSF49899">
    <property type="entry name" value="Concanavalin A-like lectins/glucanases"/>
    <property type="match status" value="1"/>
</dbReference>
<feature type="chain" id="PRO_5031547011" description="PEP-CTERM sorting domain-containing protein" evidence="1">
    <location>
        <begin position="16"/>
        <end position="272"/>
    </location>
</feature>
<evidence type="ECO:0008006" key="4">
    <source>
        <dbReference type="Google" id="ProtNLM"/>
    </source>
</evidence>
<accession>A0A7X1B0M7</accession>
<reference evidence="2 3" key="1">
    <citation type="submission" date="2020-07" db="EMBL/GenBank/DDBJ databases">
        <authorList>
            <person name="Feng X."/>
        </authorList>
    </citation>
    <scope>NUCLEOTIDE SEQUENCE [LARGE SCALE GENOMIC DNA]</scope>
    <source>
        <strain evidence="2 3">JCM14086</strain>
    </source>
</reference>
<evidence type="ECO:0000313" key="2">
    <source>
        <dbReference type="EMBL" id="MBC2603404.1"/>
    </source>
</evidence>
<dbReference type="AlphaFoldDB" id="A0A7X1B0M7"/>
<keyword evidence="3" id="KW-1185">Reference proteome</keyword>
<evidence type="ECO:0000313" key="3">
    <source>
        <dbReference type="Proteomes" id="UP000525652"/>
    </source>
</evidence>
<evidence type="ECO:0000256" key="1">
    <source>
        <dbReference type="SAM" id="SignalP"/>
    </source>
</evidence>
<comment type="caution">
    <text evidence="2">The sequence shown here is derived from an EMBL/GenBank/DDBJ whole genome shotgun (WGS) entry which is preliminary data.</text>
</comment>
<name>A0A7X1B0M7_9BACT</name>